<dbReference type="PANTHER" id="PTHR23427">
    <property type="entry name" value="SURFEIT LOCUS PROTEIN"/>
    <property type="match status" value="1"/>
</dbReference>
<dbReference type="InterPro" id="IPR002994">
    <property type="entry name" value="Surf1/Shy1"/>
</dbReference>
<protein>
    <recommendedName>
        <fullName evidence="6">SURF1-like protein</fullName>
    </recommendedName>
</protein>
<dbReference type="PANTHER" id="PTHR23427:SF2">
    <property type="entry name" value="SURFEIT LOCUS PROTEIN 1"/>
    <property type="match status" value="1"/>
</dbReference>
<organism evidence="7 8">
    <name type="scientific">Pelagibacterium lentulum</name>
    <dbReference type="NCBI Taxonomy" id="2029865"/>
    <lineage>
        <taxon>Bacteria</taxon>
        <taxon>Pseudomonadati</taxon>
        <taxon>Pseudomonadota</taxon>
        <taxon>Alphaproteobacteria</taxon>
        <taxon>Hyphomicrobiales</taxon>
        <taxon>Devosiaceae</taxon>
        <taxon>Pelagibacterium</taxon>
    </lineage>
</organism>
<comment type="caution">
    <text evidence="7">The sequence shown here is derived from an EMBL/GenBank/DDBJ whole genome shotgun (WGS) entry which is preliminary data.</text>
</comment>
<accession>A0A916VZS2</accession>
<evidence type="ECO:0000256" key="6">
    <source>
        <dbReference type="RuleBase" id="RU363076"/>
    </source>
</evidence>
<feature type="transmembrane region" description="Helical" evidence="6">
    <location>
        <begin position="12"/>
        <end position="37"/>
    </location>
</feature>
<evidence type="ECO:0000256" key="4">
    <source>
        <dbReference type="ARBA" id="ARBA00022989"/>
    </source>
</evidence>
<dbReference type="AlphaFoldDB" id="A0A916VZS2"/>
<dbReference type="GO" id="GO:0005886">
    <property type="term" value="C:plasma membrane"/>
    <property type="evidence" value="ECO:0007669"/>
    <property type="project" value="UniProtKB-SubCell"/>
</dbReference>
<keyword evidence="8" id="KW-1185">Reference proteome</keyword>
<keyword evidence="4 6" id="KW-1133">Transmembrane helix</keyword>
<feature type="transmembrane region" description="Helical" evidence="6">
    <location>
        <begin position="231"/>
        <end position="250"/>
    </location>
</feature>
<evidence type="ECO:0000256" key="1">
    <source>
        <dbReference type="ARBA" id="ARBA00004370"/>
    </source>
</evidence>
<keyword evidence="5 6" id="KW-0472">Membrane</keyword>
<dbReference type="PROSITE" id="PS50895">
    <property type="entry name" value="SURF1"/>
    <property type="match status" value="1"/>
</dbReference>
<proteinExistence type="inferred from homology"/>
<dbReference type="EMBL" id="BMKB01000004">
    <property type="protein sequence ID" value="GGA56205.1"/>
    <property type="molecule type" value="Genomic_DNA"/>
</dbReference>
<dbReference type="OrthoDB" id="6079986at2"/>
<reference evidence="7 8" key="1">
    <citation type="journal article" date="2014" name="Int. J. Syst. Evol. Microbiol.">
        <title>Complete genome sequence of Corynebacterium casei LMG S-19264T (=DSM 44701T), isolated from a smear-ripened cheese.</title>
        <authorList>
            <consortium name="US DOE Joint Genome Institute (JGI-PGF)"/>
            <person name="Walter F."/>
            <person name="Albersmeier A."/>
            <person name="Kalinowski J."/>
            <person name="Ruckert C."/>
        </authorList>
    </citation>
    <scope>NUCLEOTIDE SEQUENCE [LARGE SCALE GENOMIC DNA]</scope>
    <source>
        <strain evidence="7 8">CGMCC 1.15896</strain>
    </source>
</reference>
<dbReference type="RefSeq" id="WP_127072364.1">
    <property type="nucleotide sequence ID" value="NZ_BMKB01000004.1"/>
</dbReference>
<comment type="subcellular location">
    <subcellularLocation>
        <location evidence="6">Cell membrane</location>
        <topology evidence="6">Multi-pass membrane protein</topology>
    </subcellularLocation>
    <subcellularLocation>
        <location evidence="1">Membrane</location>
    </subcellularLocation>
</comment>
<evidence type="ECO:0000256" key="3">
    <source>
        <dbReference type="ARBA" id="ARBA00022692"/>
    </source>
</evidence>
<dbReference type="CDD" id="cd06662">
    <property type="entry name" value="SURF1"/>
    <property type="match status" value="1"/>
</dbReference>
<evidence type="ECO:0000256" key="2">
    <source>
        <dbReference type="ARBA" id="ARBA00007165"/>
    </source>
</evidence>
<evidence type="ECO:0000313" key="8">
    <source>
        <dbReference type="Proteomes" id="UP000596977"/>
    </source>
</evidence>
<dbReference type="Pfam" id="PF02104">
    <property type="entry name" value="SURF1"/>
    <property type="match status" value="1"/>
</dbReference>
<name>A0A916VZS2_9HYPH</name>
<gene>
    <name evidence="7" type="ORF">GCM10011499_27930</name>
</gene>
<dbReference type="Proteomes" id="UP000596977">
    <property type="component" value="Unassembled WGS sequence"/>
</dbReference>
<evidence type="ECO:0000256" key="5">
    <source>
        <dbReference type="ARBA" id="ARBA00023136"/>
    </source>
</evidence>
<evidence type="ECO:0000313" key="7">
    <source>
        <dbReference type="EMBL" id="GGA56205.1"/>
    </source>
</evidence>
<dbReference type="InterPro" id="IPR045214">
    <property type="entry name" value="Surf1/Surf4"/>
</dbReference>
<keyword evidence="3 6" id="KW-0812">Transmembrane</keyword>
<comment type="similarity">
    <text evidence="2 6">Belongs to the SURF1 family.</text>
</comment>
<sequence>MNSTEQSGIAPLGRIAQVSFVVLMLGLTALFVVLGMWQVERLGQKEAQIAAVEARFDLAPVPFPPVREWDAIDPEALDFRPVSLTGQFDHTQTVLVFDNLVDARGQFGGAGYWVMAPLRVADDGIVWINRGFVPSHLASSYAQGGVVDDEAEQTIEGVVRRAERANAFTPGSELSERRDWVRNPERLSAFLSENDVPVAPVTIDLPAGEFGALPQGGETEIVFSNRHLEYAGTWFAFAGITPIMLGFWLWRQRKSRRLP</sequence>
<keyword evidence="6" id="KW-1003">Cell membrane</keyword>